<dbReference type="Proteomes" id="UP001055811">
    <property type="component" value="Linkage Group LG04"/>
</dbReference>
<comment type="caution">
    <text evidence="1">The sequence shown here is derived from an EMBL/GenBank/DDBJ whole genome shotgun (WGS) entry which is preliminary data.</text>
</comment>
<protein>
    <submittedName>
        <fullName evidence="1">Uncharacterized protein</fullName>
    </submittedName>
</protein>
<dbReference type="EMBL" id="CM042012">
    <property type="protein sequence ID" value="KAI3753741.1"/>
    <property type="molecule type" value="Genomic_DNA"/>
</dbReference>
<proteinExistence type="predicted"/>
<reference evidence="2" key="1">
    <citation type="journal article" date="2022" name="Mol. Ecol. Resour.">
        <title>The genomes of chicory, endive, great burdock and yacon provide insights into Asteraceae palaeo-polyploidization history and plant inulin production.</title>
        <authorList>
            <person name="Fan W."/>
            <person name="Wang S."/>
            <person name="Wang H."/>
            <person name="Wang A."/>
            <person name="Jiang F."/>
            <person name="Liu H."/>
            <person name="Zhao H."/>
            <person name="Xu D."/>
            <person name="Zhang Y."/>
        </authorList>
    </citation>
    <scope>NUCLEOTIDE SEQUENCE [LARGE SCALE GENOMIC DNA]</scope>
    <source>
        <strain evidence="2">cv. Punajuju</strain>
    </source>
</reference>
<organism evidence="1 2">
    <name type="scientific">Cichorium intybus</name>
    <name type="common">Chicory</name>
    <dbReference type="NCBI Taxonomy" id="13427"/>
    <lineage>
        <taxon>Eukaryota</taxon>
        <taxon>Viridiplantae</taxon>
        <taxon>Streptophyta</taxon>
        <taxon>Embryophyta</taxon>
        <taxon>Tracheophyta</taxon>
        <taxon>Spermatophyta</taxon>
        <taxon>Magnoliopsida</taxon>
        <taxon>eudicotyledons</taxon>
        <taxon>Gunneridae</taxon>
        <taxon>Pentapetalae</taxon>
        <taxon>asterids</taxon>
        <taxon>campanulids</taxon>
        <taxon>Asterales</taxon>
        <taxon>Asteraceae</taxon>
        <taxon>Cichorioideae</taxon>
        <taxon>Cichorieae</taxon>
        <taxon>Cichoriinae</taxon>
        <taxon>Cichorium</taxon>
    </lineage>
</organism>
<evidence type="ECO:0000313" key="2">
    <source>
        <dbReference type="Proteomes" id="UP001055811"/>
    </source>
</evidence>
<sequence>MASEMNRMKGKADDSIRELCKNVFSDPPPKNHGGEATIENDVERVFQKRKTSSEEGTEMEADVSAQPQETTTGEDKKRDVEDATPMVKDKKAKVEDETLGPKTAPKITKGVLGDDVAADSSTATATATATTTAAAAAAAADDAEEKRDVLVFERISDDDIMNMSTNRLFP</sequence>
<evidence type="ECO:0000313" key="1">
    <source>
        <dbReference type="EMBL" id="KAI3753741.1"/>
    </source>
</evidence>
<reference evidence="1 2" key="2">
    <citation type="journal article" date="2022" name="Mol. Ecol. Resour.">
        <title>The genomes of chicory, endive, great burdock and yacon provide insights into Asteraceae paleo-polyploidization history and plant inulin production.</title>
        <authorList>
            <person name="Fan W."/>
            <person name="Wang S."/>
            <person name="Wang H."/>
            <person name="Wang A."/>
            <person name="Jiang F."/>
            <person name="Liu H."/>
            <person name="Zhao H."/>
            <person name="Xu D."/>
            <person name="Zhang Y."/>
        </authorList>
    </citation>
    <scope>NUCLEOTIDE SEQUENCE [LARGE SCALE GENOMIC DNA]</scope>
    <source>
        <strain evidence="2">cv. Punajuju</strain>
        <tissue evidence="1">Leaves</tissue>
    </source>
</reference>
<accession>A0ACB9E4T1</accession>
<name>A0ACB9E4T1_CICIN</name>
<gene>
    <name evidence="1" type="ORF">L2E82_25802</name>
</gene>
<keyword evidence="2" id="KW-1185">Reference proteome</keyword>